<protein>
    <submittedName>
        <fullName evidence="1">Uncharacterized protein</fullName>
    </submittedName>
</protein>
<accession>A0AAW1KV94</accession>
<keyword evidence="3" id="KW-1185">Reference proteome</keyword>
<proteinExistence type="predicted"/>
<dbReference type="PANTHER" id="PTHR36746">
    <property type="entry name" value="BNAC04G51760D PROTEIN"/>
    <property type="match status" value="1"/>
</dbReference>
<comment type="caution">
    <text evidence="1">The sequence shown here is derived from an EMBL/GenBank/DDBJ whole genome shotgun (WGS) entry which is preliminary data.</text>
</comment>
<organism evidence="1 3">
    <name type="scientific">Saponaria officinalis</name>
    <name type="common">Common soapwort</name>
    <name type="synonym">Lychnis saponaria</name>
    <dbReference type="NCBI Taxonomy" id="3572"/>
    <lineage>
        <taxon>Eukaryota</taxon>
        <taxon>Viridiplantae</taxon>
        <taxon>Streptophyta</taxon>
        <taxon>Embryophyta</taxon>
        <taxon>Tracheophyta</taxon>
        <taxon>Spermatophyta</taxon>
        <taxon>Magnoliopsida</taxon>
        <taxon>eudicotyledons</taxon>
        <taxon>Gunneridae</taxon>
        <taxon>Pentapetalae</taxon>
        <taxon>Caryophyllales</taxon>
        <taxon>Caryophyllaceae</taxon>
        <taxon>Caryophylleae</taxon>
        <taxon>Saponaria</taxon>
    </lineage>
</organism>
<sequence>MEKNNHPSHKQQNTTICEKLIRVIRTTSPFKATHFESRNKIHDEIPSTPSQNIYLMTNALVKDRCIRIPNQSTPLRDRCPRPMVDTKTESDQLVHIIFRESKDENKPENPKTNAPSKVLPIHGIEHRIPTMSNVVDKSSIAESINGLFSEYIDRAGRKIRSPTIVDGTNNIRDDSFNDKVSNFINGAKHKFYNTPSLVDSSSKEKRMK</sequence>
<dbReference type="EMBL" id="JBDFQZ010000004">
    <property type="protein sequence ID" value="KAK9733563.1"/>
    <property type="molecule type" value="Genomic_DNA"/>
</dbReference>
<gene>
    <name evidence="2" type="ORF">RND81_04G075300</name>
    <name evidence="1" type="ORF">RND81_05G059100</name>
</gene>
<dbReference type="Proteomes" id="UP001443914">
    <property type="component" value="Unassembled WGS sequence"/>
</dbReference>
<name>A0AAW1KV94_SAPOF</name>
<evidence type="ECO:0000313" key="3">
    <source>
        <dbReference type="Proteomes" id="UP001443914"/>
    </source>
</evidence>
<evidence type="ECO:0000313" key="1">
    <source>
        <dbReference type="EMBL" id="KAK9724260.1"/>
    </source>
</evidence>
<dbReference type="EMBL" id="JBDFQZ010000005">
    <property type="protein sequence ID" value="KAK9724260.1"/>
    <property type="molecule type" value="Genomic_DNA"/>
</dbReference>
<evidence type="ECO:0000313" key="2">
    <source>
        <dbReference type="EMBL" id="KAK9733563.1"/>
    </source>
</evidence>
<dbReference type="AlphaFoldDB" id="A0AAW1KV94"/>
<dbReference type="PANTHER" id="PTHR36746:SF3">
    <property type="entry name" value="DUF4005 DOMAIN-CONTAINING PROTEIN"/>
    <property type="match status" value="1"/>
</dbReference>
<reference evidence="1 3" key="1">
    <citation type="submission" date="2024-03" db="EMBL/GenBank/DDBJ databases">
        <title>WGS assembly of Saponaria officinalis var. Norfolk2.</title>
        <authorList>
            <person name="Jenkins J."/>
            <person name="Shu S."/>
            <person name="Grimwood J."/>
            <person name="Barry K."/>
            <person name="Goodstein D."/>
            <person name="Schmutz J."/>
            <person name="Leebens-Mack J."/>
            <person name="Osbourn A."/>
        </authorList>
    </citation>
    <scope>NUCLEOTIDE SEQUENCE [LARGE SCALE GENOMIC DNA]</scope>
    <source>
        <strain evidence="3">cv. Norfolk2</strain>
        <strain evidence="1">JIC</strain>
        <tissue evidence="1">Leaf</tissue>
    </source>
</reference>